<name>A0ACB7IN25_PLECO</name>
<comment type="caution">
    <text evidence="1">The sequence shown here is derived from an EMBL/GenBank/DDBJ whole genome shotgun (WGS) entry which is preliminary data.</text>
</comment>
<protein>
    <submittedName>
        <fullName evidence="1">Uncharacterized protein</fullName>
    </submittedName>
</protein>
<accession>A0ACB7IN25</accession>
<dbReference type="EMBL" id="WQMT02000009">
    <property type="protein sequence ID" value="KAG9219124.1"/>
    <property type="molecule type" value="Genomic_DNA"/>
</dbReference>
<organism evidence="1 2">
    <name type="scientific">Pleurotus cornucopiae</name>
    <name type="common">Cornucopia mushroom</name>
    <dbReference type="NCBI Taxonomy" id="5321"/>
    <lineage>
        <taxon>Eukaryota</taxon>
        <taxon>Fungi</taxon>
        <taxon>Dikarya</taxon>
        <taxon>Basidiomycota</taxon>
        <taxon>Agaricomycotina</taxon>
        <taxon>Agaricomycetes</taxon>
        <taxon>Agaricomycetidae</taxon>
        <taxon>Agaricales</taxon>
        <taxon>Pleurotineae</taxon>
        <taxon>Pleurotaceae</taxon>
        <taxon>Pleurotus</taxon>
    </lineage>
</organism>
<evidence type="ECO:0000313" key="2">
    <source>
        <dbReference type="Proteomes" id="UP000824881"/>
    </source>
</evidence>
<gene>
    <name evidence="1" type="ORF">CCMSSC00406_0001534</name>
</gene>
<dbReference type="Proteomes" id="UP000824881">
    <property type="component" value="Unassembled WGS sequence"/>
</dbReference>
<evidence type="ECO:0000313" key="1">
    <source>
        <dbReference type="EMBL" id="KAG9219124.1"/>
    </source>
</evidence>
<keyword evidence="2" id="KW-1185">Reference proteome</keyword>
<proteinExistence type="predicted"/>
<sequence length="602" mass="66114">MTTSIFDPAALISSLPRLLPVSSKTLKSQHDGITALLHTTMVAVGFRLVAVDDSAPANDALVNILPSEWNNHSPGHFALRYRHDQSSMEFIIKVVKLGSRTLINGIATEVNIENYAENICTDAVVQSDKAASLDISTNDFTSPSFYPCDLTSSTAPPLVHGFISSNRVTDLLSQIKTQIIQKLVPNLNKEGYQEERVETSAAGRSNAQRPRTPPDARPQPPPLLPDLRQQQIPPRNPLEIGRRDLDPIPRNPFSPPSLFPGNDPDGMFVGPDHPIFGARGGSSTRGPWGGDGYLPPMGAPPGARFDPVGPGLGPGIGPFPGRGNPLSGRGRRPPGGHGAPDNDEFMPPGAGDMYMRKQSLPGFRSPPKVQPSIHEMTVRELQDTYHRNAKILSSPEASSSSYAQRIAIEQAAIQERLVEMEGVETINTGLKKTRIKDEQDMAVDMDTQPEPPTSRTIEAKRKALSRFAAGTSGTASVMGSMSMEEAINLERQAHLQELERQRRIQEKKQKHGMPMPGEVLTRAEREARIWAFMNYKPTDSDLEDDDDEDDDDDPATWFEDDQDDGRKGQDIVEPDIEDLSGIIRVDEASALRYGTFYEPRDD</sequence>
<reference evidence="1 2" key="1">
    <citation type="journal article" date="2021" name="Appl. Environ. Microbiol.">
        <title>Genetic linkage and physical mapping for an oyster mushroom Pleurotus cornucopiae and QTL analysis for the trait cap color.</title>
        <authorList>
            <person name="Zhang Y."/>
            <person name="Gao W."/>
            <person name="Sonnenberg A."/>
            <person name="Chen Q."/>
            <person name="Zhang J."/>
            <person name="Huang C."/>
        </authorList>
    </citation>
    <scope>NUCLEOTIDE SEQUENCE [LARGE SCALE GENOMIC DNA]</scope>
    <source>
        <strain evidence="1">CCMSSC00406</strain>
    </source>
</reference>